<keyword evidence="8" id="KW-0472">Membrane</keyword>
<dbReference type="PANTHER" id="PTHR45713:SF6">
    <property type="entry name" value="F5_8 TYPE C DOMAIN-CONTAINING PROTEIN"/>
    <property type="match status" value="1"/>
</dbReference>
<dbReference type="GO" id="GO:0046872">
    <property type="term" value="F:metal ion binding"/>
    <property type="evidence" value="ECO:0007669"/>
    <property type="project" value="UniProtKB-KW"/>
</dbReference>
<comment type="function">
    <text evidence="1">Acts as a defensive agent. Recognizes blood group fucosylated oligosaccharides including A, B, H and Lewis B-type antigens. Does not recognize Lewis A antigen and has low affinity for monovalent haptens.</text>
</comment>
<evidence type="ECO:0000259" key="10">
    <source>
        <dbReference type="SMART" id="SM00607"/>
    </source>
</evidence>
<keyword evidence="9" id="KW-0732">Signal</keyword>
<dbReference type="InterPro" id="IPR051941">
    <property type="entry name" value="BG_Antigen-Binding_Lectin"/>
</dbReference>
<protein>
    <submittedName>
        <fullName evidence="12">Uncharacterized protein LOC129926191</fullName>
    </submittedName>
</protein>
<dbReference type="Pfam" id="PF22633">
    <property type="entry name" value="F5_F8_type_C_2"/>
    <property type="match status" value="1"/>
</dbReference>
<evidence type="ECO:0000256" key="3">
    <source>
        <dbReference type="ARBA" id="ARBA00011233"/>
    </source>
</evidence>
<reference evidence="12" key="1">
    <citation type="submission" date="2025-08" db="UniProtKB">
        <authorList>
            <consortium name="RefSeq"/>
        </authorList>
    </citation>
    <scope>IDENTIFICATION</scope>
</reference>
<evidence type="ECO:0000256" key="8">
    <source>
        <dbReference type="SAM" id="Phobius"/>
    </source>
</evidence>
<comment type="subunit">
    <text evidence="3">Homotrimer.</text>
</comment>
<sequence>MDRLMIFIIFAVSLESCYLQEQDIACNDGDFCEYKCQCNKPCQDDLKCADDDTCKPGWFGYRCQYQDLAVFKATLTTNPLGMNISWLTDQNDYTCNTANDLKSVTVTWPELKAIPLSWTRVTVNEPQSLSKVELQFTKEGTAEKSLCLNETFAEVNNKTLDRRCNDDVTITSLTLSGNLSSLCSFYISGDRNIAYKQNASQSSSLKVFTRKDREKDIGDDRGNAYLAVDGDTRSSYMKGSCTHTYEEPSPNWNLTLQNDYVIKRLILYNRADCCPERLQEFIISTYDVHGARIGFYEDGSGVELIYFINLNGSLMNAVDFISIHLIGRRKVLTLCEVEAYGECPSGKWSLQCSKECPTSCPNDCDRDTGKCNTVCVGYSNPPKCDTVCASGKWGINCRNTCNNRCFEDKCDVKTGLCDKGCNGYSDPPYCGYECVRGTYGRNCSFNCSSLCVNGECDPVKGDCDKCPPGYEGHACDIKTFSVDLNSFGIGYAAGTGVLVLVIMALLLNKTLVFHWSPRTESFAVRTNLQLEECANYDHVHQPDDVDNDYETPSTNKCYKDALAKSHYDYINVT</sequence>
<dbReference type="GO" id="GO:0001868">
    <property type="term" value="P:regulation of complement activation, lectin pathway"/>
    <property type="evidence" value="ECO:0007669"/>
    <property type="project" value="UniProtKB-ARBA"/>
</dbReference>
<dbReference type="Gene3D" id="2.60.120.260">
    <property type="entry name" value="Galactose-binding domain-like"/>
    <property type="match status" value="1"/>
</dbReference>
<evidence type="ECO:0000256" key="6">
    <source>
        <dbReference type="ARBA" id="ARBA00022837"/>
    </source>
</evidence>
<dbReference type="InterPro" id="IPR006585">
    <property type="entry name" value="FTP1"/>
</dbReference>
<evidence type="ECO:0000256" key="5">
    <source>
        <dbReference type="ARBA" id="ARBA00022734"/>
    </source>
</evidence>
<dbReference type="PANTHER" id="PTHR45713">
    <property type="entry name" value="FTP DOMAIN-CONTAINING PROTEIN"/>
    <property type="match status" value="1"/>
</dbReference>
<dbReference type="OrthoDB" id="6158912at2759"/>
<evidence type="ECO:0000256" key="9">
    <source>
        <dbReference type="SAM" id="SignalP"/>
    </source>
</evidence>
<dbReference type="Proteomes" id="UP001165740">
    <property type="component" value="Chromosome 5"/>
</dbReference>
<feature type="chain" id="PRO_5040841526" evidence="9">
    <location>
        <begin position="20"/>
        <end position="573"/>
    </location>
</feature>
<keyword evidence="4" id="KW-0479">Metal-binding</keyword>
<name>A0A9W3ABM9_BIOGL</name>
<dbReference type="GeneID" id="129926191"/>
<dbReference type="InterPro" id="IPR008979">
    <property type="entry name" value="Galactose-bd-like_sf"/>
</dbReference>
<keyword evidence="8" id="KW-0812">Transmembrane</keyword>
<keyword evidence="5" id="KW-0430">Lectin</keyword>
<feature type="domain" description="Fucolectin tachylectin-4 pentraxin-1" evidence="10">
    <location>
        <begin position="190"/>
        <end position="346"/>
    </location>
</feature>
<feature type="transmembrane region" description="Helical" evidence="8">
    <location>
        <begin position="488"/>
        <end position="508"/>
    </location>
</feature>
<evidence type="ECO:0000256" key="4">
    <source>
        <dbReference type="ARBA" id="ARBA00022723"/>
    </source>
</evidence>
<evidence type="ECO:0000313" key="12">
    <source>
        <dbReference type="RefSeq" id="XP_055884573.1"/>
    </source>
</evidence>
<dbReference type="GO" id="GO:0010185">
    <property type="term" value="P:regulation of cellular defense response"/>
    <property type="evidence" value="ECO:0007669"/>
    <property type="project" value="UniProtKB-ARBA"/>
</dbReference>
<dbReference type="GO" id="GO:0042806">
    <property type="term" value="F:fucose binding"/>
    <property type="evidence" value="ECO:0007669"/>
    <property type="project" value="UniProtKB-ARBA"/>
</dbReference>
<dbReference type="AlphaFoldDB" id="A0A9W3ABM9"/>
<keyword evidence="8" id="KW-1133">Transmembrane helix</keyword>
<feature type="signal peptide" evidence="9">
    <location>
        <begin position="1"/>
        <end position="19"/>
    </location>
</feature>
<dbReference type="RefSeq" id="XP_055884573.1">
    <property type="nucleotide sequence ID" value="XM_056028598.1"/>
</dbReference>
<dbReference type="SUPFAM" id="SSF49785">
    <property type="entry name" value="Galactose-binding domain-like"/>
    <property type="match status" value="1"/>
</dbReference>
<dbReference type="Gene3D" id="2.170.300.10">
    <property type="entry name" value="Tie2 ligand-binding domain superfamily"/>
    <property type="match status" value="1"/>
</dbReference>
<keyword evidence="11" id="KW-1185">Reference proteome</keyword>
<evidence type="ECO:0000256" key="2">
    <source>
        <dbReference type="ARBA" id="ARBA00010147"/>
    </source>
</evidence>
<dbReference type="SMART" id="SM00607">
    <property type="entry name" value="FTP"/>
    <property type="match status" value="1"/>
</dbReference>
<evidence type="ECO:0000256" key="7">
    <source>
        <dbReference type="ARBA" id="ARBA00023157"/>
    </source>
</evidence>
<proteinExistence type="inferred from homology"/>
<accession>A0A9W3ABM9</accession>
<keyword evidence="6" id="KW-0106">Calcium</keyword>
<evidence type="ECO:0000256" key="1">
    <source>
        <dbReference type="ARBA" id="ARBA00002219"/>
    </source>
</evidence>
<dbReference type="OMA" id="QLEECAN"/>
<keyword evidence="7" id="KW-1015">Disulfide bond</keyword>
<evidence type="ECO:0000313" key="11">
    <source>
        <dbReference type="Proteomes" id="UP001165740"/>
    </source>
</evidence>
<gene>
    <name evidence="12" type="primary">LOC129926191</name>
</gene>
<comment type="similarity">
    <text evidence="2">Belongs to the fucolectin family.</text>
</comment>
<organism evidence="11 12">
    <name type="scientific">Biomphalaria glabrata</name>
    <name type="common">Bloodfluke planorb</name>
    <name type="synonym">Freshwater snail</name>
    <dbReference type="NCBI Taxonomy" id="6526"/>
    <lineage>
        <taxon>Eukaryota</taxon>
        <taxon>Metazoa</taxon>
        <taxon>Spiralia</taxon>
        <taxon>Lophotrochozoa</taxon>
        <taxon>Mollusca</taxon>
        <taxon>Gastropoda</taxon>
        <taxon>Heterobranchia</taxon>
        <taxon>Euthyneura</taxon>
        <taxon>Panpulmonata</taxon>
        <taxon>Hygrophila</taxon>
        <taxon>Lymnaeoidea</taxon>
        <taxon>Planorbidae</taxon>
        <taxon>Biomphalaria</taxon>
    </lineage>
</organism>